<dbReference type="RefSeq" id="WP_136861813.1">
    <property type="nucleotide sequence ID" value="NZ_SWCJ01000001.1"/>
</dbReference>
<feature type="transmembrane region" description="Helical" evidence="1">
    <location>
        <begin position="47"/>
        <end position="67"/>
    </location>
</feature>
<evidence type="ECO:0000313" key="2">
    <source>
        <dbReference type="EMBL" id="TKB58665.1"/>
    </source>
</evidence>
<feature type="transmembrane region" description="Helical" evidence="1">
    <location>
        <begin position="13"/>
        <end position="35"/>
    </location>
</feature>
<accession>A0A4U1BY47</accession>
<keyword evidence="3" id="KW-1185">Reference proteome</keyword>
<dbReference type="Proteomes" id="UP000305675">
    <property type="component" value="Unassembled WGS sequence"/>
</dbReference>
<sequence length="94" mass="10085">MAVNVANHWGRKVFAGLVLGLTLGFGVVASFAWFTPGDMTEQGKVMLTIWVVALVWLVSLSTCFSFANGNRAIGMMLAANLVVYALFFGLKAVV</sequence>
<keyword evidence="1" id="KW-0472">Membrane</keyword>
<protein>
    <submittedName>
        <fullName evidence="2">Uncharacterized protein</fullName>
    </submittedName>
</protein>
<gene>
    <name evidence="2" type="ORF">FCL42_02645</name>
</gene>
<name>A0A4U1BY47_9GAMM</name>
<keyword evidence="1" id="KW-1133">Transmembrane helix</keyword>
<organism evidence="2 3">
    <name type="scientific">Ferrimonas aestuarii</name>
    <dbReference type="NCBI Taxonomy" id="2569539"/>
    <lineage>
        <taxon>Bacteria</taxon>
        <taxon>Pseudomonadati</taxon>
        <taxon>Pseudomonadota</taxon>
        <taxon>Gammaproteobacteria</taxon>
        <taxon>Alteromonadales</taxon>
        <taxon>Ferrimonadaceae</taxon>
        <taxon>Ferrimonas</taxon>
    </lineage>
</organism>
<feature type="transmembrane region" description="Helical" evidence="1">
    <location>
        <begin position="73"/>
        <end position="93"/>
    </location>
</feature>
<keyword evidence="1" id="KW-0812">Transmembrane</keyword>
<evidence type="ECO:0000256" key="1">
    <source>
        <dbReference type="SAM" id="Phobius"/>
    </source>
</evidence>
<evidence type="ECO:0000313" key="3">
    <source>
        <dbReference type="Proteomes" id="UP000305675"/>
    </source>
</evidence>
<comment type="caution">
    <text evidence="2">The sequence shown here is derived from an EMBL/GenBank/DDBJ whole genome shotgun (WGS) entry which is preliminary data.</text>
</comment>
<dbReference type="EMBL" id="SWCJ01000001">
    <property type="protein sequence ID" value="TKB58665.1"/>
    <property type="molecule type" value="Genomic_DNA"/>
</dbReference>
<dbReference type="AlphaFoldDB" id="A0A4U1BY47"/>
<proteinExistence type="predicted"/>
<reference evidence="2 3" key="1">
    <citation type="submission" date="2019-04" db="EMBL/GenBank/DDBJ databases">
        <authorList>
            <person name="Hwang J.C."/>
        </authorList>
    </citation>
    <scope>NUCLEOTIDE SEQUENCE [LARGE SCALE GENOMIC DNA]</scope>
    <source>
        <strain evidence="2 3">IMCC35002</strain>
    </source>
</reference>